<dbReference type="AlphaFoldDB" id="D3UIS2"/>
<dbReference type="GO" id="GO:0005524">
    <property type="term" value="F:ATP binding"/>
    <property type="evidence" value="ECO:0007669"/>
    <property type="project" value="UniProtKB-UniRule"/>
</dbReference>
<dbReference type="KEGG" id="hms:HMU11420"/>
<dbReference type="SUPFAM" id="SSF52402">
    <property type="entry name" value="Adenine nucleotide alpha hydrolases-like"/>
    <property type="match status" value="1"/>
</dbReference>
<evidence type="ECO:0000256" key="1">
    <source>
        <dbReference type="ARBA" id="ARBA00022598"/>
    </source>
</evidence>
<dbReference type="InterPro" id="IPR012795">
    <property type="entry name" value="tRNA_Ile_lys_synt_N"/>
</dbReference>
<keyword evidence="3 6" id="KW-0547">Nucleotide-binding</keyword>
<keyword evidence="6" id="KW-0963">Cytoplasm</keyword>
<comment type="function">
    <text evidence="6">Ligates lysine onto the cytidine present at position 34 of the AUA codon-specific tRNA(Ile) that contains the anticodon CAU, in an ATP-dependent manner. Cytidine is converted to lysidine, thus changing the amino acid specificity of the tRNA from methionine to isoleucine.</text>
</comment>
<accession>D3UIS2</accession>
<dbReference type="Pfam" id="PF01171">
    <property type="entry name" value="ATP_bind_3"/>
    <property type="match status" value="1"/>
</dbReference>
<protein>
    <recommendedName>
        <fullName evidence="6">tRNA(Ile)-lysidine synthase</fullName>
        <ecNumber evidence="6">6.3.4.19</ecNumber>
    </recommendedName>
    <alternativeName>
        <fullName evidence="6">tRNA(Ile)-2-lysyl-cytidine synthase</fullName>
    </alternativeName>
    <alternativeName>
        <fullName evidence="6">tRNA(Ile)-lysidine synthetase</fullName>
    </alternativeName>
</protein>
<dbReference type="GO" id="GO:0005737">
    <property type="term" value="C:cytoplasm"/>
    <property type="evidence" value="ECO:0007669"/>
    <property type="project" value="UniProtKB-SubCell"/>
</dbReference>
<dbReference type="EC" id="6.3.4.19" evidence="6"/>
<reference evidence="8 9" key="1">
    <citation type="journal article" date="2010" name="BMC Genomics">
        <title>Comparative genomics and proteomics of Helicobacter mustelae, an ulcerogenic and carcinogenic gastric pathogen.</title>
        <authorList>
            <person name="O'Toole P.W."/>
            <person name="Snelling W.J."/>
            <person name="Canchaya C."/>
            <person name="Forde B.M."/>
            <person name="Hardie K.R."/>
            <person name="Josenhans C."/>
            <person name="Graham R.L.J."/>
            <person name="McMullan G."/>
            <person name="Parkhill J."/>
            <person name="Belda E."/>
            <person name="Bentley S.D."/>
        </authorList>
    </citation>
    <scope>NUCLEOTIDE SEQUENCE [LARGE SCALE GENOMIC DNA]</scope>
    <source>
        <strain evidence="9">ATCC 43772 / LMG 18044 / NCTC 12198 / 12198</strain>
    </source>
</reference>
<feature type="binding site" evidence="6">
    <location>
        <begin position="17"/>
        <end position="22"/>
    </location>
    <ligand>
        <name>ATP</name>
        <dbReference type="ChEBI" id="CHEBI:30616"/>
    </ligand>
</feature>
<dbReference type="PANTHER" id="PTHR43033:SF1">
    <property type="entry name" value="TRNA(ILE)-LYSIDINE SYNTHASE-RELATED"/>
    <property type="match status" value="1"/>
</dbReference>
<feature type="domain" description="tRNA(Ile)-lysidine/2-thiocytidine synthase N-terminal" evidence="7">
    <location>
        <begin position="12"/>
        <end position="183"/>
    </location>
</feature>
<dbReference type="HOGENOM" id="CLU_053500_0_0_7"/>
<evidence type="ECO:0000256" key="5">
    <source>
        <dbReference type="ARBA" id="ARBA00048539"/>
    </source>
</evidence>
<evidence type="ECO:0000313" key="9">
    <source>
        <dbReference type="Proteomes" id="UP000001522"/>
    </source>
</evidence>
<organism evidence="8 9">
    <name type="scientific">Helicobacter mustelae (strain ATCC 43772 / CCUG 25715 / CIP 103759 / LMG 18044 / NCTC 12198 / R85-136P)</name>
    <name type="common">Campylobacter mustelae</name>
    <dbReference type="NCBI Taxonomy" id="679897"/>
    <lineage>
        <taxon>Bacteria</taxon>
        <taxon>Pseudomonadati</taxon>
        <taxon>Campylobacterota</taxon>
        <taxon>Epsilonproteobacteria</taxon>
        <taxon>Campylobacterales</taxon>
        <taxon>Helicobacteraceae</taxon>
        <taxon>Helicobacter</taxon>
    </lineage>
</organism>
<keyword evidence="9" id="KW-1185">Reference proteome</keyword>
<sequence length="331" mass="39092">MIFLQDLEGKKNLLGFSGGPDSTALFFCLLEEGIDFDMGIVDYGLREQSIKEVAYAKELAACYQKRLFIHQALGIVRDFEHQARVQRYGFFERIIKEEGYENLLLAHHLNDRLEWFIMQLCKGSGLNNLLGFRRREEREGYVIVRPLLEISKDQILEMVRKRVYFEDSSNENTRIWRNKIRKNYANSLIQEHAKGITKTLGYLQEEQERLYLRQISQVSEIFYFKKSNDLSNLDCIDKILKKMGYVLSAPQRQEILKQNYDGIIAGKYLLSSNEGWIFLTSGNVSKSMDRSFREWARSMRIPKRLRPKIAWLLEQGKLKKEQMNFLQKRIF</sequence>
<dbReference type="NCBIfam" id="TIGR02432">
    <property type="entry name" value="lysidine_TilS_N"/>
    <property type="match status" value="1"/>
</dbReference>
<dbReference type="InterPro" id="IPR011063">
    <property type="entry name" value="TilS/TtcA_N"/>
</dbReference>
<evidence type="ECO:0000256" key="4">
    <source>
        <dbReference type="ARBA" id="ARBA00022840"/>
    </source>
</evidence>
<dbReference type="HAMAP" id="MF_01161">
    <property type="entry name" value="tRNA_Ile_lys_synt"/>
    <property type="match status" value="1"/>
</dbReference>
<dbReference type="InterPro" id="IPR012094">
    <property type="entry name" value="tRNA_Ile_lys_synt"/>
</dbReference>
<dbReference type="EMBL" id="FN555004">
    <property type="protein sequence ID" value="CBG40397.1"/>
    <property type="molecule type" value="Genomic_DNA"/>
</dbReference>
<dbReference type="Gene3D" id="3.40.50.620">
    <property type="entry name" value="HUPs"/>
    <property type="match status" value="1"/>
</dbReference>
<comment type="catalytic activity">
    <reaction evidence="5 6">
        <text>cytidine(34) in tRNA(Ile2) + L-lysine + ATP = lysidine(34) in tRNA(Ile2) + AMP + diphosphate + H(+)</text>
        <dbReference type="Rhea" id="RHEA:43744"/>
        <dbReference type="Rhea" id="RHEA-COMP:10625"/>
        <dbReference type="Rhea" id="RHEA-COMP:10670"/>
        <dbReference type="ChEBI" id="CHEBI:15378"/>
        <dbReference type="ChEBI" id="CHEBI:30616"/>
        <dbReference type="ChEBI" id="CHEBI:32551"/>
        <dbReference type="ChEBI" id="CHEBI:33019"/>
        <dbReference type="ChEBI" id="CHEBI:82748"/>
        <dbReference type="ChEBI" id="CHEBI:83665"/>
        <dbReference type="ChEBI" id="CHEBI:456215"/>
        <dbReference type="EC" id="6.3.4.19"/>
    </reaction>
</comment>
<dbReference type="eggNOG" id="COG0037">
    <property type="taxonomic scope" value="Bacteria"/>
</dbReference>
<dbReference type="Proteomes" id="UP000001522">
    <property type="component" value="Chromosome"/>
</dbReference>
<keyword evidence="4 6" id="KW-0067">ATP-binding</keyword>
<dbReference type="GO" id="GO:0032267">
    <property type="term" value="F:tRNA(Ile)-lysidine synthase activity"/>
    <property type="evidence" value="ECO:0007669"/>
    <property type="project" value="UniProtKB-EC"/>
</dbReference>
<gene>
    <name evidence="6 8" type="primary">tilS</name>
    <name evidence="8" type="ordered locus">HMU11420</name>
</gene>
<dbReference type="GO" id="GO:0006400">
    <property type="term" value="P:tRNA modification"/>
    <property type="evidence" value="ECO:0007669"/>
    <property type="project" value="UniProtKB-UniRule"/>
</dbReference>
<keyword evidence="1 6" id="KW-0436">Ligase</keyword>
<evidence type="ECO:0000256" key="3">
    <source>
        <dbReference type="ARBA" id="ARBA00022741"/>
    </source>
</evidence>
<proteinExistence type="inferred from homology"/>
<evidence type="ECO:0000313" key="8">
    <source>
        <dbReference type="EMBL" id="CBG40397.1"/>
    </source>
</evidence>
<comment type="similarity">
    <text evidence="6">Belongs to the tRNA(Ile)-lysidine synthase family.</text>
</comment>
<evidence type="ECO:0000259" key="7">
    <source>
        <dbReference type="Pfam" id="PF01171"/>
    </source>
</evidence>
<dbReference type="CDD" id="cd01992">
    <property type="entry name" value="TilS_N"/>
    <property type="match status" value="1"/>
</dbReference>
<dbReference type="STRING" id="679897.HMU11420"/>
<evidence type="ECO:0000256" key="6">
    <source>
        <dbReference type="HAMAP-Rule" id="MF_01161"/>
    </source>
</evidence>
<evidence type="ECO:0000256" key="2">
    <source>
        <dbReference type="ARBA" id="ARBA00022694"/>
    </source>
</evidence>
<name>D3UIS2_HELM1</name>
<dbReference type="PANTHER" id="PTHR43033">
    <property type="entry name" value="TRNA(ILE)-LYSIDINE SYNTHASE-RELATED"/>
    <property type="match status" value="1"/>
</dbReference>
<keyword evidence="2 6" id="KW-0819">tRNA processing</keyword>
<comment type="subcellular location">
    <subcellularLocation>
        <location evidence="6">Cytoplasm</location>
    </subcellularLocation>
</comment>
<comment type="domain">
    <text evidence="6">The N-terminal region contains the highly conserved SGGXDS motif, predicted to be a P-loop motif involved in ATP binding.</text>
</comment>
<dbReference type="InterPro" id="IPR014729">
    <property type="entry name" value="Rossmann-like_a/b/a_fold"/>
</dbReference>
<dbReference type="RefSeq" id="WP_013023466.1">
    <property type="nucleotide sequence ID" value="NC_013949.1"/>
</dbReference>